<name>A0ABT8MAM6_9EURY</name>
<dbReference type="InterPro" id="IPR019587">
    <property type="entry name" value="Polyketide_cyclase/dehydratase"/>
</dbReference>
<comment type="caution">
    <text evidence="2">The sequence shown here is derived from an EMBL/GenBank/DDBJ whole genome shotgun (WGS) entry which is preliminary data.</text>
</comment>
<protein>
    <submittedName>
        <fullName evidence="2">SRPBCC domain-containing protein</fullName>
    </submittedName>
</protein>
<dbReference type="PANTHER" id="PTHR36166">
    <property type="entry name" value="CHROMOSOME 9, WHOLE GENOME SHOTGUN SEQUENCE"/>
    <property type="match status" value="1"/>
</dbReference>
<proteinExistence type="predicted"/>
<dbReference type="Pfam" id="PF10604">
    <property type="entry name" value="Polyketide_cyc2"/>
    <property type="match status" value="1"/>
</dbReference>
<keyword evidence="3" id="KW-1185">Reference proteome</keyword>
<dbReference type="Gene3D" id="3.30.530.20">
    <property type="match status" value="1"/>
</dbReference>
<dbReference type="CDD" id="cd07822">
    <property type="entry name" value="SRPBCC_4"/>
    <property type="match status" value="1"/>
</dbReference>
<organism evidence="2 3">
    <name type="scientific">Methanoculleus frigidifontis</name>
    <dbReference type="NCBI Taxonomy" id="2584085"/>
    <lineage>
        <taxon>Archaea</taxon>
        <taxon>Methanobacteriati</taxon>
        <taxon>Methanobacteriota</taxon>
        <taxon>Stenosarchaea group</taxon>
        <taxon>Methanomicrobia</taxon>
        <taxon>Methanomicrobiales</taxon>
        <taxon>Methanomicrobiaceae</taxon>
        <taxon>Methanoculleus</taxon>
    </lineage>
</organism>
<dbReference type="EMBL" id="VCYH01000005">
    <property type="protein sequence ID" value="MDN7024988.1"/>
    <property type="molecule type" value="Genomic_DNA"/>
</dbReference>
<evidence type="ECO:0000256" key="1">
    <source>
        <dbReference type="SAM" id="MobiDB-lite"/>
    </source>
</evidence>
<dbReference type="InterPro" id="IPR023393">
    <property type="entry name" value="START-like_dom_sf"/>
</dbReference>
<evidence type="ECO:0000313" key="2">
    <source>
        <dbReference type="EMBL" id="MDN7024988.1"/>
    </source>
</evidence>
<dbReference type="PANTHER" id="PTHR36166:SF1">
    <property type="entry name" value="SRPBCC DOMAIN-CONTAINING PROTEIN"/>
    <property type="match status" value="1"/>
</dbReference>
<dbReference type="Proteomes" id="UP001168338">
    <property type="component" value="Unassembled WGS sequence"/>
</dbReference>
<dbReference type="SUPFAM" id="SSF55961">
    <property type="entry name" value="Bet v1-like"/>
    <property type="match status" value="1"/>
</dbReference>
<feature type="compositionally biased region" description="Basic and acidic residues" evidence="1">
    <location>
        <begin position="141"/>
        <end position="154"/>
    </location>
</feature>
<gene>
    <name evidence="2" type="ORF">FGU65_08830</name>
</gene>
<evidence type="ECO:0000313" key="3">
    <source>
        <dbReference type="Proteomes" id="UP001168338"/>
    </source>
</evidence>
<sequence length="160" mass="18221">MKEILSDIIITASPDDVWEILTDFPAYPEWNPFVRSIRGAPKAGERLEVHLRPPGRREMVSRPKVIRALKGRELRWTGRLLVAGLFDGEHRFTIEPLADGQVRFVQAEVFSGFLVPLLPGAIADTERGFAAMNRALKERAERVEEHRRAEKEPKQVPAPY</sequence>
<dbReference type="RefSeq" id="WP_301664120.1">
    <property type="nucleotide sequence ID" value="NZ_VCYH01000005.1"/>
</dbReference>
<reference evidence="2" key="1">
    <citation type="submission" date="2019-05" db="EMBL/GenBank/DDBJ databases">
        <title>Methanoculleus sp. FWC-SCC1, a methanogenic archaeon isolated from deep marine cold seep.</title>
        <authorList>
            <person name="Chen Y.-W."/>
            <person name="Chen S.-C."/>
            <person name="Teng N.-H."/>
            <person name="Lai M.-C."/>
        </authorList>
    </citation>
    <scope>NUCLEOTIDE SEQUENCE</scope>
    <source>
        <strain evidence="2">FWC-SCC1</strain>
    </source>
</reference>
<feature type="region of interest" description="Disordered" evidence="1">
    <location>
        <begin position="141"/>
        <end position="160"/>
    </location>
</feature>
<accession>A0ABT8MAM6</accession>